<protein>
    <submittedName>
        <fullName evidence="1">Uncharacterized protein</fullName>
    </submittedName>
</protein>
<gene>
    <name evidence="1" type="ORF">SAMN05216241_108113</name>
</gene>
<proteinExistence type="predicted"/>
<dbReference type="OrthoDB" id="8419627at2"/>
<dbReference type="EMBL" id="FNCE01000008">
    <property type="protein sequence ID" value="SDG30835.1"/>
    <property type="molecule type" value="Genomic_DNA"/>
</dbReference>
<dbReference type="AlphaFoldDB" id="A0A1G7T6D1"/>
<dbReference type="Proteomes" id="UP000199415">
    <property type="component" value="Unassembled WGS sequence"/>
</dbReference>
<organism evidence="1 2">
    <name type="scientific">Limimonas halophila</name>
    <dbReference type="NCBI Taxonomy" id="1082479"/>
    <lineage>
        <taxon>Bacteria</taxon>
        <taxon>Pseudomonadati</taxon>
        <taxon>Pseudomonadota</taxon>
        <taxon>Alphaproteobacteria</taxon>
        <taxon>Rhodospirillales</taxon>
        <taxon>Rhodovibrionaceae</taxon>
        <taxon>Limimonas</taxon>
    </lineage>
</organism>
<dbReference type="RefSeq" id="WP_090020784.1">
    <property type="nucleotide sequence ID" value="NZ_FNCE01000008.1"/>
</dbReference>
<keyword evidence="2" id="KW-1185">Reference proteome</keyword>
<dbReference type="STRING" id="1082479.SAMN05216241_108113"/>
<evidence type="ECO:0000313" key="1">
    <source>
        <dbReference type="EMBL" id="SDG30835.1"/>
    </source>
</evidence>
<name>A0A1G7T6D1_9PROT</name>
<accession>A0A1G7T6D1</accession>
<evidence type="ECO:0000313" key="2">
    <source>
        <dbReference type="Proteomes" id="UP000199415"/>
    </source>
</evidence>
<sequence>MLGFLRMFGRADEIQRLDHAFAAAGLPRAAVPDSVKLTLVRLLREAHGRKPDDAAAAEAVELAAYCMLGRDGFLDANGPARTDAAEARVRAAAEAGDSLDARVVLLTLHAGVIQPAVVERHGLSTG</sequence>
<reference evidence="1 2" key="1">
    <citation type="submission" date="2016-10" db="EMBL/GenBank/DDBJ databases">
        <authorList>
            <person name="de Groot N.N."/>
        </authorList>
    </citation>
    <scope>NUCLEOTIDE SEQUENCE [LARGE SCALE GENOMIC DNA]</scope>
    <source>
        <strain evidence="1 2">DSM 25584</strain>
    </source>
</reference>